<gene>
    <name evidence="1" type="ORF">AMTR_s00093p00156170</name>
</gene>
<evidence type="ECO:0000313" key="1">
    <source>
        <dbReference type="EMBL" id="ERM98829.1"/>
    </source>
</evidence>
<keyword evidence="2" id="KW-1185">Reference proteome</keyword>
<name>W1NVX6_AMBTC</name>
<dbReference type="Gramene" id="ERM98829">
    <property type="protein sequence ID" value="ERM98829"/>
    <property type="gene ID" value="AMTR_s00093p00156170"/>
</dbReference>
<evidence type="ECO:0000313" key="2">
    <source>
        <dbReference type="Proteomes" id="UP000017836"/>
    </source>
</evidence>
<protein>
    <submittedName>
        <fullName evidence="1">Uncharacterized protein</fullName>
    </submittedName>
</protein>
<dbReference type="HOGENOM" id="CLU_2625287_0_0_1"/>
<dbReference type="AlphaFoldDB" id="W1NVX6"/>
<proteinExistence type="predicted"/>
<dbReference type="Proteomes" id="UP000017836">
    <property type="component" value="Unassembled WGS sequence"/>
</dbReference>
<dbReference type="EMBL" id="KI395256">
    <property type="protein sequence ID" value="ERM98829.1"/>
    <property type="molecule type" value="Genomic_DNA"/>
</dbReference>
<reference evidence="2" key="1">
    <citation type="journal article" date="2013" name="Science">
        <title>The Amborella genome and the evolution of flowering plants.</title>
        <authorList>
            <consortium name="Amborella Genome Project"/>
        </authorList>
    </citation>
    <scope>NUCLEOTIDE SEQUENCE [LARGE SCALE GENOMIC DNA]</scope>
</reference>
<sequence length="78" mass="8722">MGLRMRTSQISKNLLHIPDTWTNRGPLNDDIIRSARTSSMGPQERPPWAQVRGQIVGLRMRASQALAHGQRGTITPCM</sequence>
<accession>W1NVX6</accession>
<organism evidence="1 2">
    <name type="scientific">Amborella trichopoda</name>
    <dbReference type="NCBI Taxonomy" id="13333"/>
    <lineage>
        <taxon>Eukaryota</taxon>
        <taxon>Viridiplantae</taxon>
        <taxon>Streptophyta</taxon>
        <taxon>Embryophyta</taxon>
        <taxon>Tracheophyta</taxon>
        <taxon>Spermatophyta</taxon>
        <taxon>Magnoliopsida</taxon>
        <taxon>Amborellales</taxon>
        <taxon>Amborellaceae</taxon>
        <taxon>Amborella</taxon>
    </lineage>
</organism>